<sequence>MPVEINCTCNDFAWATATLGSVEGSCNDTFLGGATTARGIPEVGCTAAGFCCGTRGTATACAERAFRGSVVGPWARDVLARRAESFPADSRPDGLPEVFESAFGDADFGSPWCGAVDVTSGAAAAVPMPAMAVPMPNATANAPTRPTHMVMSICPTSRRFVGPRSYAAVICGNDDDEHSAQCVAFWKFIPDVDRTPNPFKLRQNSSLLALNASNRQHLRIQYLLNNFAVTAVSCVISTLGGVTPVTASLAGAHCK</sequence>
<dbReference type="Proteomes" id="UP000294929">
    <property type="component" value="Unassembled WGS sequence"/>
</dbReference>
<dbReference type="AlphaFoldDB" id="A0A4R5WCU2"/>
<organism evidence="1 2">
    <name type="scientific">Mycolicibacterium mucogenicum</name>
    <name type="common">Mycobacterium mucogenicum</name>
    <dbReference type="NCBI Taxonomy" id="56689"/>
    <lineage>
        <taxon>Bacteria</taxon>
        <taxon>Bacillati</taxon>
        <taxon>Actinomycetota</taxon>
        <taxon>Actinomycetes</taxon>
        <taxon>Mycobacteriales</taxon>
        <taxon>Mycobacteriaceae</taxon>
        <taxon>Mycolicibacterium</taxon>
    </lineage>
</organism>
<comment type="caution">
    <text evidence="1">The sequence shown here is derived from an EMBL/GenBank/DDBJ whole genome shotgun (WGS) entry which is preliminary data.</text>
</comment>
<evidence type="ECO:0000313" key="1">
    <source>
        <dbReference type="EMBL" id="TDK87462.1"/>
    </source>
</evidence>
<dbReference type="EMBL" id="SDLO01000014">
    <property type="protein sequence ID" value="TDK87462.1"/>
    <property type="molecule type" value="Genomic_DNA"/>
</dbReference>
<reference evidence="1 2" key="1">
    <citation type="submission" date="2019-01" db="EMBL/GenBank/DDBJ databases">
        <title>High-quality-draft genome sequences of five non-tuberculosis mycobacteriaceae isolated from a nosocomial environment.</title>
        <authorList>
            <person name="Tiago I."/>
            <person name="Alarico S."/>
            <person name="Pereira S.G."/>
            <person name="Coelho C."/>
            <person name="Maranha A."/>
            <person name="Empadinhas N."/>
        </authorList>
    </citation>
    <scope>NUCLEOTIDE SEQUENCE [LARGE SCALE GENOMIC DNA]</scope>
    <source>
        <strain evidence="1 2">24AIII</strain>
    </source>
</reference>
<protein>
    <submittedName>
        <fullName evidence="1">Uncharacterized protein</fullName>
    </submittedName>
</protein>
<proteinExistence type="predicted"/>
<evidence type="ECO:0000313" key="2">
    <source>
        <dbReference type="Proteomes" id="UP000294929"/>
    </source>
</evidence>
<name>A0A4R5WCU2_MYCMU</name>
<accession>A0A4R5WCU2</accession>
<gene>
    <name evidence="1" type="ORF">EUA03_18005</name>
</gene>